<dbReference type="Proteomes" id="UP000003586">
    <property type="component" value="Chromosome"/>
</dbReference>
<evidence type="ECO:0000313" key="1">
    <source>
        <dbReference type="EMBL" id="AHF17895.1"/>
    </source>
</evidence>
<keyword evidence="2" id="KW-1185">Reference proteome</keyword>
<protein>
    <submittedName>
        <fullName evidence="1">Uncharacterized protein</fullName>
    </submittedName>
</protein>
<evidence type="ECO:0000313" key="2">
    <source>
        <dbReference type="Proteomes" id="UP000003586"/>
    </source>
</evidence>
<accession>W0F4A0</accession>
<reference evidence="1 2" key="1">
    <citation type="submission" date="2013-12" db="EMBL/GenBank/DDBJ databases">
        <authorList>
            <consortium name="DOE Joint Genome Institute"/>
            <person name="Eisen J."/>
            <person name="Huntemann M."/>
            <person name="Han J."/>
            <person name="Chen A."/>
            <person name="Kyrpides N."/>
            <person name="Mavromatis K."/>
            <person name="Markowitz V."/>
            <person name="Palaniappan K."/>
            <person name="Ivanova N."/>
            <person name="Schaumberg A."/>
            <person name="Pati A."/>
            <person name="Liolios K."/>
            <person name="Nordberg H.P."/>
            <person name="Cantor M.N."/>
            <person name="Hua S.X."/>
            <person name="Woyke T."/>
        </authorList>
    </citation>
    <scope>NUCLEOTIDE SEQUENCE [LARGE SCALE GENOMIC DNA]</scope>
    <source>
        <strain evidence="2">DSM 19437</strain>
    </source>
</reference>
<dbReference type="KEGG" id="nso:NIASO_16170"/>
<proteinExistence type="predicted"/>
<name>W0F4A0_9BACT</name>
<dbReference type="HOGENOM" id="CLU_2992102_0_0_10"/>
<gene>
    <name evidence="1" type="ORF">NIASO_16170</name>
</gene>
<sequence length="57" mass="6186">MVKVKIADAADGDRQGIFRCKRTGTILIVASNRESIVPTEKAGLLAYSGVYHPSHPF</sequence>
<dbReference type="STRING" id="929713.NIASO_16170"/>
<dbReference type="EMBL" id="CP007035">
    <property type="protein sequence ID" value="AHF17895.1"/>
    <property type="molecule type" value="Genomic_DNA"/>
</dbReference>
<organism evidence="1 2">
    <name type="scientific">Niabella soli DSM 19437</name>
    <dbReference type="NCBI Taxonomy" id="929713"/>
    <lineage>
        <taxon>Bacteria</taxon>
        <taxon>Pseudomonadati</taxon>
        <taxon>Bacteroidota</taxon>
        <taxon>Chitinophagia</taxon>
        <taxon>Chitinophagales</taxon>
        <taxon>Chitinophagaceae</taxon>
        <taxon>Niabella</taxon>
    </lineage>
</organism>
<dbReference type="AlphaFoldDB" id="W0F4A0"/>